<dbReference type="EC" id="3.1.26.4" evidence="2"/>
<dbReference type="Pfam" id="PF00078">
    <property type="entry name" value="RVT_1"/>
    <property type="match status" value="1"/>
</dbReference>
<accession>A0ABD1J0Z9</accession>
<gene>
    <name evidence="4" type="ORF">ACEWY4_024535</name>
</gene>
<sequence length="317" mass="35817">MLTFFSRVETVNIALQKCQLRTHSAREMLDTLRGDLKVIREGFAEFWENTTAAADALGLETPVLPRLRKIPRRLENTVAPAHSFQTPDELYRHQYVHVIDSASASLDCRFSPSAFKHMQNVEEFVTGKCNCNNIMQFYQDGLDASRLTLHRDMCMDIAKQKGVCLATFQDVVDFLKGDSGENLRTLLPELTKLALTVPMLRVYELEERLGKAKFLSILHLCKGYWQVPVSPQAQKLTVFRAPTEMFQFQTMPSGLHGAAATFQCLMDDVLRGVENYAAAYIDDVVIHSSMWAEHLLHLSDVFQRICQAGLVVNAGKC</sequence>
<dbReference type="AlphaFoldDB" id="A0ABD1J0Z9"/>
<evidence type="ECO:0000313" key="4">
    <source>
        <dbReference type="EMBL" id="KAL2080742.1"/>
    </source>
</evidence>
<protein>
    <recommendedName>
        <fullName evidence="2">ribonuclease H</fullName>
        <ecNumber evidence="2">3.1.26.4</ecNumber>
    </recommendedName>
</protein>
<reference evidence="4 5" key="1">
    <citation type="submission" date="2024-09" db="EMBL/GenBank/DDBJ databases">
        <title>A chromosome-level genome assembly of Gray's grenadier anchovy, Coilia grayii.</title>
        <authorList>
            <person name="Fu Z."/>
        </authorList>
    </citation>
    <scope>NUCLEOTIDE SEQUENCE [LARGE SCALE GENOMIC DNA]</scope>
    <source>
        <strain evidence="4">G4</strain>
        <tissue evidence="4">Muscle</tissue>
    </source>
</reference>
<dbReference type="EMBL" id="JBHFQA010000021">
    <property type="protein sequence ID" value="KAL2080742.1"/>
    <property type="molecule type" value="Genomic_DNA"/>
</dbReference>
<proteinExistence type="inferred from homology"/>
<dbReference type="InterPro" id="IPR043128">
    <property type="entry name" value="Rev_trsase/Diguanyl_cyclase"/>
</dbReference>
<dbReference type="Gene3D" id="3.30.70.270">
    <property type="match status" value="1"/>
</dbReference>
<dbReference type="InterPro" id="IPR043502">
    <property type="entry name" value="DNA/RNA_pol_sf"/>
</dbReference>
<organism evidence="4 5">
    <name type="scientific">Coilia grayii</name>
    <name type="common">Gray's grenadier anchovy</name>
    <dbReference type="NCBI Taxonomy" id="363190"/>
    <lineage>
        <taxon>Eukaryota</taxon>
        <taxon>Metazoa</taxon>
        <taxon>Chordata</taxon>
        <taxon>Craniata</taxon>
        <taxon>Vertebrata</taxon>
        <taxon>Euteleostomi</taxon>
        <taxon>Actinopterygii</taxon>
        <taxon>Neopterygii</taxon>
        <taxon>Teleostei</taxon>
        <taxon>Clupei</taxon>
        <taxon>Clupeiformes</taxon>
        <taxon>Clupeoidei</taxon>
        <taxon>Engraulidae</taxon>
        <taxon>Coilinae</taxon>
        <taxon>Coilia</taxon>
    </lineage>
</organism>
<comment type="caution">
    <text evidence="4">The sequence shown here is derived from an EMBL/GenBank/DDBJ whole genome shotgun (WGS) entry which is preliminary data.</text>
</comment>
<dbReference type="CDD" id="cd01647">
    <property type="entry name" value="RT_LTR"/>
    <property type="match status" value="1"/>
</dbReference>
<evidence type="ECO:0000259" key="3">
    <source>
        <dbReference type="Pfam" id="PF00078"/>
    </source>
</evidence>
<dbReference type="GO" id="GO:0004523">
    <property type="term" value="F:RNA-DNA hybrid ribonuclease activity"/>
    <property type="evidence" value="ECO:0007669"/>
    <property type="project" value="UniProtKB-EC"/>
</dbReference>
<comment type="similarity">
    <text evidence="1">Belongs to the beta type-B retroviral polymerase family. HERV class-II K(HML-2) pol subfamily.</text>
</comment>
<feature type="domain" description="Reverse transcriptase" evidence="3">
    <location>
        <begin position="205"/>
        <end position="317"/>
    </location>
</feature>
<dbReference type="InterPro" id="IPR000477">
    <property type="entry name" value="RT_dom"/>
</dbReference>
<dbReference type="Proteomes" id="UP001591681">
    <property type="component" value="Unassembled WGS sequence"/>
</dbReference>
<evidence type="ECO:0000313" key="5">
    <source>
        <dbReference type="Proteomes" id="UP001591681"/>
    </source>
</evidence>
<evidence type="ECO:0000256" key="1">
    <source>
        <dbReference type="ARBA" id="ARBA00010879"/>
    </source>
</evidence>
<dbReference type="PANTHER" id="PTHR24559:SF454">
    <property type="entry name" value="RIBONUCLEASE H"/>
    <property type="match status" value="1"/>
</dbReference>
<dbReference type="InterPro" id="IPR053134">
    <property type="entry name" value="RNA-dir_DNA_polymerase"/>
</dbReference>
<keyword evidence="5" id="KW-1185">Reference proteome</keyword>
<dbReference type="Gene3D" id="3.10.10.10">
    <property type="entry name" value="HIV Type 1 Reverse Transcriptase, subunit A, domain 1"/>
    <property type="match status" value="1"/>
</dbReference>
<evidence type="ECO:0000256" key="2">
    <source>
        <dbReference type="ARBA" id="ARBA00012180"/>
    </source>
</evidence>
<dbReference type="SUPFAM" id="SSF56672">
    <property type="entry name" value="DNA/RNA polymerases"/>
    <property type="match status" value="1"/>
</dbReference>
<dbReference type="PANTHER" id="PTHR24559">
    <property type="entry name" value="TRANSPOSON TY3-I GAG-POL POLYPROTEIN"/>
    <property type="match status" value="1"/>
</dbReference>
<name>A0ABD1J0Z9_9TELE</name>